<protein>
    <submittedName>
        <fullName evidence="2">Uncharacterized protein</fullName>
    </submittedName>
</protein>
<name>A0AAV7RYU7_PLEWA</name>
<reference evidence="2" key="1">
    <citation type="journal article" date="2022" name="bioRxiv">
        <title>Sequencing and chromosome-scale assembly of the giantPleurodeles waltlgenome.</title>
        <authorList>
            <person name="Brown T."/>
            <person name="Elewa A."/>
            <person name="Iarovenko S."/>
            <person name="Subramanian E."/>
            <person name="Araus A.J."/>
            <person name="Petzold A."/>
            <person name="Susuki M."/>
            <person name="Suzuki K.-i.T."/>
            <person name="Hayashi T."/>
            <person name="Toyoda A."/>
            <person name="Oliveira C."/>
            <person name="Osipova E."/>
            <person name="Leigh N.D."/>
            <person name="Simon A."/>
            <person name="Yun M.H."/>
        </authorList>
    </citation>
    <scope>NUCLEOTIDE SEQUENCE</scope>
    <source>
        <strain evidence="2">20211129_DDA</strain>
        <tissue evidence="2">Liver</tissue>
    </source>
</reference>
<sequence length="99" mass="10523">MERNPSASKSRRSRVRRGRKGGGATTEVAAHAPDLEQLIQEQREAIQSAAAIGASPVASESEIDISRPPSDRPAAPDRLSELGFQECPSVTPATADKPF</sequence>
<feature type="compositionally biased region" description="Basic residues" evidence="1">
    <location>
        <begin position="9"/>
        <end position="20"/>
    </location>
</feature>
<evidence type="ECO:0000256" key="1">
    <source>
        <dbReference type="SAM" id="MobiDB-lite"/>
    </source>
</evidence>
<dbReference type="EMBL" id="JANPWB010000009">
    <property type="protein sequence ID" value="KAJ1156110.1"/>
    <property type="molecule type" value="Genomic_DNA"/>
</dbReference>
<proteinExistence type="predicted"/>
<evidence type="ECO:0000313" key="3">
    <source>
        <dbReference type="Proteomes" id="UP001066276"/>
    </source>
</evidence>
<accession>A0AAV7RYU7</accession>
<organism evidence="2 3">
    <name type="scientific">Pleurodeles waltl</name>
    <name type="common">Iberian ribbed newt</name>
    <dbReference type="NCBI Taxonomy" id="8319"/>
    <lineage>
        <taxon>Eukaryota</taxon>
        <taxon>Metazoa</taxon>
        <taxon>Chordata</taxon>
        <taxon>Craniata</taxon>
        <taxon>Vertebrata</taxon>
        <taxon>Euteleostomi</taxon>
        <taxon>Amphibia</taxon>
        <taxon>Batrachia</taxon>
        <taxon>Caudata</taxon>
        <taxon>Salamandroidea</taxon>
        <taxon>Salamandridae</taxon>
        <taxon>Pleurodelinae</taxon>
        <taxon>Pleurodeles</taxon>
    </lineage>
</organism>
<gene>
    <name evidence="2" type="ORF">NDU88_008835</name>
</gene>
<keyword evidence="3" id="KW-1185">Reference proteome</keyword>
<evidence type="ECO:0000313" key="2">
    <source>
        <dbReference type="EMBL" id="KAJ1156110.1"/>
    </source>
</evidence>
<feature type="region of interest" description="Disordered" evidence="1">
    <location>
        <begin position="1"/>
        <end position="34"/>
    </location>
</feature>
<feature type="region of interest" description="Disordered" evidence="1">
    <location>
        <begin position="50"/>
        <end position="99"/>
    </location>
</feature>
<dbReference type="Proteomes" id="UP001066276">
    <property type="component" value="Chromosome 5"/>
</dbReference>
<dbReference type="AlphaFoldDB" id="A0AAV7RYU7"/>
<comment type="caution">
    <text evidence="2">The sequence shown here is derived from an EMBL/GenBank/DDBJ whole genome shotgun (WGS) entry which is preliminary data.</text>
</comment>